<evidence type="ECO:0000313" key="2">
    <source>
        <dbReference type="EMBL" id="MED6141039.1"/>
    </source>
</evidence>
<evidence type="ECO:0000313" key="3">
    <source>
        <dbReference type="Proteomes" id="UP001341840"/>
    </source>
</evidence>
<keyword evidence="1" id="KW-0812">Transmembrane</keyword>
<evidence type="ECO:0000256" key="1">
    <source>
        <dbReference type="SAM" id="Phobius"/>
    </source>
</evidence>
<keyword evidence="3" id="KW-1185">Reference proteome</keyword>
<feature type="non-terminal residue" evidence="2">
    <location>
        <position position="1"/>
    </location>
</feature>
<dbReference type="Proteomes" id="UP001341840">
    <property type="component" value="Unassembled WGS sequence"/>
</dbReference>
<accession>A0ABU6SX69</accession>
<organism evidence="2 3">
    <name type="scientific">Stylosanthes scabra</name>
    <dbReference type="NCBI Taxonomy" id="79078"/>
    <lineage>
        <taxon>Eukaryota</taxon>
        <taxon>Viridiplantae</taxon>
        <taxon>Streptophyta</taxon>
        <taxon>Embryophyta</taxon>
        <taxon>Tracheophyta</taxon>
        <taxon>Spermatophyta</taxon>
        <taxon>Magnoliopsida</taxon>
        <taxon>eudicotyledons</taxon>
        <taxon>Gunneridae</taxon>
        <taxon>Pentapetalae</taxon>
        <taxon>rosids</taxon>
        <taxon>fabids</taxon>
        <taxon>Fabales</taxon>
        <taxon>Fabaceae</taxon>
        <taxon>Papilionoideae</taxon>
        <taxon>50 kb inversion clade</taxon>
        <taxon>dalbergioids sensu lato</taxon>
        <taxon>Dalbergieae</taxon>
        <taxon>Pterocarpus clade</taxon>
        <taxon>Stylosanthes</taxon>
    </lineage>
</organism>
<keyword evidence="1" id="KW-1133">Transmembrane helix</keyword>
<gene>
    <name evidence="2" type="ORF">PIB30_099422</name>
</gene>
<comment type="caution">
    <text evidence="2">The sequence shown here is derived from an EMBL/GenBank/DDBJ whole genome shotgun (WGS) entry which is preliminary data.</text>
</comment>
<dbReference type="EMBL" id="JASCZI010063071">
    <property type="protein sequence ID" value="MED6141039.1"/>
    <property type="molecule type" value="Genomic_DNA"/>
</dbReference>
<protein>
    <submittedName>
        <fullName evidence="2">Uncharacterized protein</fullName>
    </submittedName>
</protein>
<feature type="transmembrane region" description="Helical" evidence="1">
    <location>
        <begin position="108"/>
        <end position="125"/>
    </location>
</feature>
<sequence length="129" mass="14339">RLGVWVDAAKYIASDWMRYAVPPHRVLYKKRKNKGKLTQTQSALLRSSPTTTTTRKTRRIRAQSPGRVGWANSEGDFNQTPAVACVGFLAACSIVLYGSYIFDEIPTSENVLLAIIFIAVALHLVSKNK</sequence>
<proteinExistence type="predicted"/>
<name>A0ABU6SX69_9FABA</name>
<reference evidence="2 3" key="1">
    <citation type="journal article" date="2023" name="Plants (Basel)">
        <title>Bridging the Gap: Combining Genomics and Transcriptomics Approaches to Understand Stylosanthes scabra, an Orphan Legume from the Brazilian Caatinga.</title>
        <authorList>
            <person name="Ferreira-Neto J.R.C."/>
            <person name="da Silva M.D."/>
            <person name="Binneck E."/>
            <person name="de Melo N.F."/>
            <person name="da Silva R.H."/>
            <person name="de Melo A.L.T.M."/>
            <person name="Pandolfi V."/>
            <person name="Bustamante F.O."/>
            <person name="Brasileiro-Vidal A.C."/>
            <person name="Benko-Iseppon A.M."/>
        </authorList>
    </citation>
    <scope>NUCLEOTIDE SEQUENCE [LARGE SCALE GENOMIC DNA]</scope>
    <source>
        <tissue evidence="2">Leaves</tissue>
    </source>
</reference>
<feature type="transmembrane region" description="Helical" evidence="1">
    <location>
        <begin position="82"/>
        <end position="102"/>
    </location>
</feature>
<keyword evidence="1" id="KW-0472">Membrane</keyword>